<evidence type="ECO:0000256" key="1">
    <source>
        <dbReference type="SAM" id="Phobius"/>
    </source>
</evidence>
<dbReference type="InParanoid" id="A0A804KQC1"/>
<keyword evidence="1" id="KW-1133">Transmembrane helix</keyword>
<evidence type="ECO:0000313" key="4">
    <source>
        <dbReference type="Proteomes" id="UP000012960"/>
    </source>
</evidence>
<feature type="transmembrane region" description="Helical" evidence="1">
    <location>
        <begin position="45"/>
        <end position="63"/>
    </location>
</feature>
<dbReference type="Gene3D" id="3.20.70.20">
    <property type="match status" value="1"/>
</dbReference>
<dbReference type="Proteomes" id="UP000012960">
    <property type="component" value="Unplaced"/>
</dbReference>
<keyword evidence="1" id="KW-0812">Transmembrane</keyword>
<keyword evidence="4" id="KW-1185">Reference proteome</keyword>
<accession>A0A804KQC1</accession>
<reference evidence="3" key="2">
    <citation type="submission" date="2021-05" db="UniProtKB">
        <authorList>
            <consortium name="EnsemblPlants"/>
        </authorList>
    </citation>
    <scope>IDENTIFICATION</scope>
    <source>
        <strain evidence="3">subsp. malaccensis</strain>
    </source>
</reference>
<keyword evidence="1" id="KW-0472">Membrane</keyword>
<name>A0A804KQC1_MUSAM</name>
<reference evidence="2" key="1">
    <citation type="submission" date="2021-03" db="EMBL/GenBank/DDBJ databases">
        <authorList>
            <consortium name="Genoscope - CEA"/>
            <person name="William W."/>
        </authorList>
    </citation>
    <scope>NUCLEOTIDE SEQUENCE</scope>
    <source>
        <strain evidence="2">Doubled-haploid Pahang</strain>
    </source>
</reference>
<dbReference type="EnsemblPlants" id="Ma09_t30130.1">
    <property type="protein sequence ID" value="Ma09_p30130.1"/>
    <property type="gene ID" value="Ma09_g30130"/>
</dbReference>
<gene>
    <name evidence="2" type="ORF">GSMUA_248790.1</name>
</gene>
<evidence type="ECO:0000313" key="2">
    <source>
        <dbReference type="EMBL" id="CAG1836910.1"/>
    </source>
</evidence>
<evidence type="ECO:0000313" key="3">
    <source>
        <dbReference type="EnsemblPlants" id="Ma09_p30130.1"/>
    </source>
</evidence>
<protein>
    <submittedName>
        <fullName evidence="2">(wild Malaysian banana) hypothetical protein</fullName>
    </submittedName>
</protein>
<dbReference type="AlphaFoldDB" id="A0A804KQC1"/>
<dbReference type="EMBL" id="HG996474">
    <property type="protein sequence ID" value="CAG1836910.1"/>
    <property type="molecule type" value="Genomic_DNA"/>
</dbReference>
<proteinExistence type="predicted"/>
<dbReference type="Gramene" id="Ma09_t30130.1">
    <property type="protein sequence ID" value="Ma09_p30130.1"/>
    <property type="gene ID" value="Ma09_g30130"/>
</dbReference>
<organism evidence="3 4">
    <name type="scientific">Musa acuminata subsp. malaccensis</name>
    <name type="common">Wild banana</name>
    <name type="synonym">Musa malaccensis</name>
    <dbReference type="NCBI Taxonomy" id="214687"/>
    <lineage>
        <taxon>Eukaryota</taxon>
        <taxon>Viridiplantae</taxon>
        <taxon>Streptophyta</taxon>
        <taxon>Embryophyta</taxon>
        <taxon>Tracheophyta</taxon>
        <taxon>Spermatophyta</taxon>
        <taxon>Magnoliopsida</taxon>
        <taxon>Liliopsida</taxon>
        <taxon>Zingiberales</taxon>
        <taxon>Musaceae</taxon>
        <taxon>Musa</taxon>
    </lineage>
</organism>
<sequence length="128" mass="14864">MIKLMYHHSGERSEQEPPLIADDAYEMILKVHDLLPFMELLSWNFLMHSYYYYLLVVMINCAAKNNLHRSVIVIHIIRKDDDDSDIIMYHFMSQRWVFTHASSALSNAGIPGLQLSSCLLACMKEDSI</sequence>